<protein>
    <submittedName>
        <fullName evidence="3">Uncharacterized protein</fullName>
    </submittedName>
</protein>
<evidence type="ECO:0000313" key="3">
    <source>
        <dbReference type="EMBL" id="KAF1850310.1"/>
    </source>
</evidence>
<dbReference type="RefSeq" id="XP_040792873.1">
    <property type="nucleotide sequence ID" value="XM_040932394.1"/>
</dbReference>
<dbReference type="AlphaFoldDB" id="A0A9P4LCS3"/>
<evidence type="ECO:0000256" key="1">
    <source>
        <dbReference type="SAM" id="MobiDB-lite"/>
    </source>
</evidence>
<comment type="caution">
    <text evidence="3">The sequence shown here is derived from an EMBL/GenBank/DDBJ whole genome shotgun (WGS) entry which is preliminary data.</text>
</comment>
<evidence type="ECO:0000313" key="4">
    <source>
        <dbReference type="Proteomes" id="UP000800039"/>
    </source>
</evidence>
<keyword evidence="2" id="KW-1133">Transmembrane helix</keyword>
<dbReference type="Proteomes" id="UP000800039">
    <property type="component" value="Unassembled WGS sequence"/>
</dbReference>
<keyword evidence="2" id="KW-0472">Membrane</keyword>
<feature type="region of interest" description="Disordered" evidence="1">
    <location>
        <begin position="1"/>
        <end position="51"/>
    </location>
</feature>
<keyword evidence="4" id="KW-1185">Reference proteome</keyword>
<name>A0A9P4LCS3_9PLEO</name>
<accession>A0A9P4LCS3</accession>
<dbReference type="GeneID" id="63849645"/>
<dbReference type="EMBL" id="ML976614">
    <property type="protein sequence ID" value="KAF1850310.1"/>
    <property type="molecule type" value="Genomic_DNA"/>
</dbReference>
<feature type="compositionally biased region" description="Basic residues" evidence="1">
    <location>
        <begin position="25"/>
        <end position="42"/>
    </location>
</feature>
<proteinExistence type="predicted"/>
<sequence>MPGDKAEDADDTVVAAVEEVPSEKKKPRKRGKKGGKRAKKPAKVSQGGRSPLEKSSVALLFALLVFLGGAWIFV</sequence>
<organism evidence="3 4">
    <name type="scientific">Cucurbitaria berberidis CBS 394.84</name>
    <dbReference type="NCBI Taxonomy" id="1168544"/>
    <lineage>
        <taxon>Eukaryota</taxon>
        <taxon>Fungi</taxon>
        <taxon>Dikarya</taxon>
        <taxon>Ascomycota</taxon>
        <taxon>Pezizomycotina</taxon>
        <taxon>Dothideomycetes</taxon>
        <taxon>Pleosporomycetidae</taxon>
        <taxon>Pleosporales</taxon>
        <taxon>Pleosporineae</taxon>
        <taxon>Cucurbitariaceae</taxon>
        <taxon>Cucurbitaria</taxon>
    </lineage>
</organism>
<evidence type="ECO:0000256" key="2">
    <source>
        <dbReference type="SAM" id="Phobius"/>
    </source>
</evidence>
<feature type="transmembrane region" description="Helical" evidence="2">
    <location>
        <begin position="56"/>
        <end position="73"/>
    </location>
</feature>
<reference evidence="3" key="1">
    <citation type="submission" date="2020-01" db="EMBL/GenBank/DDBJ databases">
        <authorList>
            <consortium name="DOE Joint Genome Institute"/>
            <person name="Haridas S."/>
            <person name="Albert R."/>
            <person name="Binder M."/>
            <person name="Bloem J."/>
            <person name="Labutti K."/>
            <person name="Salamov A."/>
            <person name="Andreopoulos B."/>
            <person name="Baker S.E."/>
            <person name="Barry K."/>
            <person name="Bills G."/>
            <person name="Bluhm B.H."/>
            <person name="Cannon C."/>
            <person name="Castanera R."/>
            <person name="Culley D.E."/>
            <person name="Daum C."/>
            <person name="Ezra D."/>
            <person name="Gonzalez J.B."/>
            <person name="Henrissat B."/>
            <person name="Kuo A."/>
            <person name="Liang C."/>
            <person name="Lipzen A."/>
            <person name="Lutzoni F."/>
            <person name="Magnuson J."/>
            <person name="Mondo S."/>
            <person name="Nolan M."/>
            <person name="Ohm R."/>
            <person name="Pangilinan J."/>
            <person name="Park H.-J."/>
            <person name="Ramirez L."/>
            <person name="Alfaro M."/>
            <person name="Sun H."/>
            <person name="Tritt A."/>
            <person name="Yoshinaga Y."/>
            <person name="Zwiers L.-H."/>
            <person name="Turgeon B.G."/>
            <person name="Goodwin S.B."/>
            <person name="Spatafora J.W."/>
            <person name="Crous P.W."/>
            <person name="Grigoriev I.V."/>
        </authorList>
    </citation>
    <scope>NUCLEOTIDE SEQUENCE</scope>
    <source>
        <strain evidence="3">CBS 394.84</strain>
    </source>
</reference>
<keyword evidence="2" id="KW-0812">Transmembrane</keyword>
<gene>
    <name evidence="3" type="ORF">K460DRAFT_361128</name>
</gene>